<name>A0AAJ5W7E8_9SPHI</name>
<proteinExistence type="predicted"/>
<gene>
    <name evidence="2" type="ORF">P0Y49_17170</name>
</gene>
<dbReference type="Proteomes" id="UP001214530">
    <property type="component" value="Chromosome"/>
</dbReference>
<dbReference type="EMBL" id="CP119313">
    <property type="protein sequence ID" value="WEK18523.1"/>
    <property type="molecule type" value="Genomic_DNA"/>
</dbReference>
<accession>A0AAJ5W7E8</accession>
<keyword evidence="1" id="KW-0732">Signal</keyword>
<evidence type="ECO:0000313" key="3">
    <source>
        <dbReference type="Proteomes" id="UP001214530"/>
    </source>
</evidence>
<reference evidence="2" key="1">
    <citation type="submission" date="2023-03" db="EMBL/GenBank/DDBJ databases">
        <title>Andean soil-derived lignocellulolytic bacterial consortium as a source of novel taxa and putative plastic-active enzymes.</title>
        <authorList>
            <person name="Diaz-Garcia L."/>
            <person name="Chuvochina M."/>
            <person name="Feuerriegel G."/>
            <person name="Bunk B."/>
            <person name="Sproer C."/>
            <person name="Streit W.R."/>
            <person name="Rodriguez L.M."/>
            <person name="Overmann J."/>
            <person name="Jimenez D.J."/>
        </authorList>
    </citation>
    <scope>NUCLEOTIDE SEQUENCE</scope>
    <source>
        <strain evidence="2">MAG 3858</strain>
    </source>
</reference>
<dbReference type="AlphaFoldDB" id="A0AAJ5W7E8"/>
<protein>
    <recommendedName>
        <fullName evidence="4">DUF4369 domain-containing protein</fullName>
    </recommendedName>
</protein>
<sequence length="256" mass="30474">MKKILITLFFSISMSFIYAQDTNLPVEIRLKLIEENNDKGVKELSLSVSIINHSGLDIYIPNFKLYAIGAGIHFYQKEGGLWREIDINTQNYYKPIVPHRQIVGKDTIMSYHGNGPVYSVNNSITKKYMKYTYQLSRNQDSIIQSFYNSAPDHHQIDKIYTEDKKPLFLKAKETLNNYYVRNVDYLLTKKMAYKIAFNSELRDSLRYFREPRVYSDRIKKYVELNFPEYIYEYKLFYPKEIKSNIIYYTNKEVVDK</sequence>
<feature type="chain" id="PRO_5042479934" description="DUF4369 domain-containing protein" evidence="1">
    <location>
        <begin position="20"/>
        <end position="256"/>
    </location>
</feature>
<evidence type="ECO:0000313" key="2">
    <source>
        <dbReference type="EMBL" id="WEK18523.1"/>
    </source>
</evidence>
<feature type="signal peptide" evidence="1">
    <location>
        <begin position="1"/>
        <end position="19"/>
    </location>
</feature>
<evidence type="ECO:0000256" key="1">
    <source>
        <dbReference type="SAM" id="SignalP"/>
    </source>
</evidence>
<organism evidence="2 3">
    <name type="scientific">Candidatus Pedobacter colombiensis</name>
    <dbReference type="NCBI Taxonomy" id="3121371"/>
    <lineage>
        <taxon>Bacteria</taxon>
        <taxon>Pseudomonadati</taxon>
        <taxon>Bacteroidota</taxon>
        <taxon>Sphingobacteriia</taxon>
        <taxon>Sphingobacteriales</taxon>
        <taxon>Sphingobacteriaceae</taxon>
        <taxon>Pedobacter</taxon>
    </lineage>
</organism>
<evidence type="ECO:0008006" key="4">
    <source>
        <dbReference type="Google" id="ProtNLM"/>
    </source>
</evidence>